<evidence type="ECO:0000313" key="1">
    <source>
        <dbReference type="EMBL" id="MPC18487.1"/>
    </source>
</evidence>
<reference evidence="1 2" key="1">
    <citation type="submission" date="2019-05" db="EMBL/GenBank/DDBJ databases">
        <title>Another draft genome of Portunus trituberculatus and its Hox gene families provides insights of decapod evolution.</title>
        <authorList>
            <person name="Jeong J.-H."/>
            <person name="Song I."/>
            <person name="Kim S."/>
            <person name="Choi T."/>
            <person name="Kim D."/>
            <person name="Ryu S."/>
            <person name="Kim W."/>
        </authorList>
    </citation>
    <scope>NUCLEOTIDE SEQUENCE [LARGE SCALE GENOMIC DNA]</scope>
    <source>
        <tissue evidence="1">Muscle</tissue>
    </source>
</reference>
<keyword evidence="2" id="KW-1185">Reference proteome</keyword>
<proteinExistence type="predicted"/>
<accession>A0A5B7DB47</accession>
<organism evidence="1 2">
    <name type="scientific">Portunus trituberculatus</name>
    <name type="common">Swimming crab</name>
    <name type="synonym">Neptunus trituberculatus</name>
    <dbReference type="NCBI Taxonomy" id="210409"/>
    <lineage>
        <taxon>Eukaryota</taxon>
        <taxon>Metazoa</taxon>
        <taxon>Ecdysozoa</taxon>
        <taxon>Arthropoda</taxon>
        <taxon>Crustacea</taxon>
        <taxon>Multicrustacea</taxon>
        <taxon>Malacostraca</taxon>
        <taxon>Eumalacostraca</taxon>
        <taxon>Eucarida</taxon>
        <taxon>Decapoda</taxon>
        <taxon>Pleocyemata</taxon>
        <taxon>Brachyura</taxon>
        <taxon>Eubrachyura</taxon>
        <taxon>Portunoidea</taxon>
        <taxon>Portunidae</taxon>
        <taxon>Portuninae</taxon>
        <taxon>Portunus</taxon>
    </lineage>
</organism>
<protein>
    <submittedName>
        <fullName evidence="1">Uncharacterized protein</fullName>
    </submittedName>
</protein>
<dbReference type="AlphaFoldDB" id="A0A5B7DB47"/>
<dbReference type="Proteomes" id="UP000324222">
    <property type="component" value="Unassembled WGS sequence"/>
</dbReference>
<dbReference type="EMBL" id="VSRR010000684">
    <property type="protein sequence ID" value="MPC18487.1"/>
    <property type="molecule type" value="Genomic_DNA"/>
</dbReference>
<comment type="caution">
    <text evidence="1">The sequence shown here is derived from an EMBL/GenBank/DDBJ whole genome shotgun (WGS) entry which is preliminary data.</text>
</comment>
<sequence>MSLLRRPRGGSVQPELIKVISHSHSPGEGGESPYRLRPATHTIISLSATHASIHTRIHPPARPALCLYFGRWFCFKEYCGNERATPKIA</sequence>
<gene>
    <name evidence="1" type="ORF">E2C01_011373</name>
</gene>
<evidence type="ECO:0000313" key="2">
    <source>
        <dbReference type="Proteomes" id="UP000324222"/>
    </source>
</evidence>
<name>A0A5B7DB47_PORTR</name>